<feature type="compositionally biased region" description="Polar residues" evidence="1">
    <location>
        <begin position="784"/>
        <end position="799"/>
    </location>
</feature>
<dbReference type="PANTHER" id="PTHR15180:SF1">
    <property type="entry name" value="GENERAL TRANSCRIPTION FACTOR 3C POLYPEPTIDE 1"/>
    <property type="match status" value="1"/>
</dbReference>
<dbReference type="Proteomes" id="UP000019132">
    <property type="component" value="Unassembled WGS sequence"/>
</dbReference>
<dbReference type="EMBL" id="GL376562">
    <property type="status" value="NOT_ANNOTATED_CDS"/>
    <property type="molecule type" value="Genomic_DNA"/>
</dbReference>
<dbReference type="PANTHER" id="PTHR15180">
    <property type="entry name" value="GENERAL TRANSCRIPTION FACTOR 3C POLYPEPTIDE 1"/>
    <property type="match status" value="1"/>
</dbReference>
<proteinExistence type="predicted"/>
<reference evidence="3" key="3">
    <citation type="submission" date="2015-02" db="UniProtKB">
        <authorList>
            <consortium name="EnsemblProtists"/>
        </authorList>
    </citation>
    <scope>IDENTIFICATION</scope>
    <source>
        <strain evidence="3">DAOM BR144</strain>
    </source>
</reference>
<evidence type="ECO:0000313" key="4">
    <source>
        <dbReference type="Proteomes" id="UP000019132"/>
    </source>
</evidence>
<keyword evidence="4" id="KW-1185">Reference proteome</keyword>
<feature type="region of interest" description="Disordered" evidence="1">
    <location>
        <begin position="704"/>
        <end position="810"/>
    </location>
</feature>
<dbReference type="InterPro" id="IPR056467">
    <property type="entry name" value="eWH_GTF3C1"/>
</dbReference>
<feature type="region of interest" description="Disordered" evidence="1">
    <location>
        <begin position="75"/>
        <end position="126"/>
    </location>
</feature>
<dbReference type="Pfam" id="PF24101">
    <property type="entry name" value="WHD_GTF3C1"/>
    <property type="match status" value="1"/>
</dbReference>
<feature type="compositionally biased region" description="Polar residues" evidence="1">
    <location>
        <begin position="89"/>
        <end position="99"/>
    </location>
</feature>
<protein>
    <recommendedName>
        <fullName evidence="2">GTF3C1 extended winged-helix domain-containing protein</fullName>
    </recommendedName>
</protein>
<dbReference type="VEuPathDB" id="FungiDB:PYU1_G011336"/>
<dbReference type="HOGENOM" id="CLU_003019_0_0_1"/>
<feature type="compositionally biased region" description="Low complexity" evidence="1">
    <location>
        <begin position="1412"/>
        <end position="1424"/>
    </location>
</feature>
<dbReference type="EnsemblProtists" id="PYU1_T011361">
    <property type="protein sequence ID" value="PYU1_T011361"/>
    <property type="gene ID" value="PYU1_G011336"/>
</dbReference>
<dbReference type="eggNOG" id="ENOG502QV8C">
    <property type="taxonomic scope" value="Eukaryota"/>
</dbReference>
<evidence type="ECO:0000313" key="3">
    <source>
        <dbReference type="EnsemblProtists" id="PYU1_T011361"/>
    </source>
</evidence>
<dbReference type="InterPro" id="IPR044210">
    <property type="entry name" value="Tfc3-like"/>
</dbReference>
<dbReference type="GO" id="GO:0000127">
    <property type="term" value="C:transcription factor TFIIIC complex"/>
    <property type="evidence" value="ECO:0007669"/>
    <property type="project" value="InterPro"/>
</dbReference>
<feature type="domain" description="GTF3C1 extended winged-helix" evidence="2">
    <location>
        <begin position="147"/>
        <end position="273"/>
    </location>
</feature>
<evidence type="ECO:0000259" key="2">
    <source>
        <dbReference type="Pfam" id="PF24101"/>
    </source>
</evidence>
<dbReference type="GO" id="GO:0042791">
    <property type="term" value="P:5S class rRNA transcription by RNA polymerase III"/>
    <property type="evidence" value="ECO:0007669"/>
    <property type="project" value="TreeGrafter"/>
</dbReference>
<dbReference type="GO" id="GO:0006384">
    <property type="term" value="P:transcription initiation at RNA polymerase III promoter"/>
    <property type="evidence" value="ECO:0007669"/>
    <property type="project" value="InterPro"/>
</dbReference>
<dbReference type="GO" id="GO:0003677">
    <property type="term" value="F:DNA binding"/>
    <property type="evidence" value="ECO:0007669"/>
    <property type="project" value="InterPro"/>
</dbReference>
<accession>K3X2B2</accession>
<reference evidence="4" key="1">
    <citation type="journal article" date="2010" name="Genome Biol.">
        <title>Genome sequence of the necrotrophic plant pathogen Pythium ultimum reveals original pathogenicity mechanisms and effector repertoire.</title>
        <authorList>
            <person name="Levesque C.A."/>
            <person name="Brouwer H."/>
            <person name="Cano L."/>
            <person name="Hamilton J.P."/>
            <person name="Holt C."/>
            <person name="Huitema E."/>
            <person name="Raffaele S."/>
            <person name="Robideau G.P."/>
            <person name="Thines M."/>
            <person name="Win J."/>
            <person name="Zerillo M.M."/>
            <person name="Beakes G.W."/>
            <person name="Boore J.L."/>
            <person name="Busam D."/>
            <person name="Dumas B."/>
            <person name="Ferriera S."/>
            <person name="Fuerstenberg S.I."/>
            <person name="Gachon C.M."/>
            <person name="Gaulin E."/>
            <person name="Govers F."/>
            <person name="Grenville-Briggs L."/>
            <person name="Horner N."/>
            <person name="Hostetler J."/>
            <person name="Jiang R.H."/>
            <person name="Johnson J."/>
            <person name="Krajaejun T."/>
            <person name="Lin H."/>
            <person name="Meijer H.J."/>
            <person name="Moore B."/>
            <person name="Morris P."/>
            <person name="Phuntmart V."/>
            <person name="Puiu D."/>
            <person name="Shetty J."/>
            <person name="Stajich J.E."/>
            <person name="Tripathy S."/>
            <person name="Wawra S."/>
            <person name="van West P."/>
            <person name="Whitty B.R."/>
            <person name="Coutinho P.M."/>
            <person name="Henrissat B."/>
            <person name="Martin F."/>
            <person name="Thomas P.D."/>
            <person name="Tyler B.M."/>
            <person name="De Vries R.P."/>
            <person name="Kamoun S."/>
            <person name="Yandell M."/>
            <person name="Tisserat N."/>
            <person name="Buell C.R."/>
        </authorList>
    </citation>
    <scope>NUCLEOTIDE SEQUENCE</scope>
    <source>
        <strain evidence="4">DAOM:BR144</strain>
    </source>
</reference>
<name>K3X2B2_GLOUD</name>
<evidence type="ECO:0000256" key="1">
    <source>
        <dbReference type="SAM" id="MobiDB-lite"/>
    </source>
</evidence>
<dbReference type="STRING" id="431595.K3X2B2"/>
<dbReference type="OMA" id="NYCRDER"/>
<feature type="region of interest" description="Disordered" evidence="1">
    <location>
        <begin position="1412"/>
        <end position="1441"/>
    </location>
</feature>
<feature type="compositionally biased region" description="Basic and acidic residues" evidence="1">
    <location>
        <begin position="766"/>
        <end position="776"/>
    </location>
</feature>
<dbReference type="InParanoid" id="K3X2B2"/>
<organism evidence="3 4">
    <name type="scientific">Globisporangium ultimum (strain ATCC 200006 / CBS 805.95 / DAOM BR144)</name>
    <name type="common">Pythium ultimum</name>
    <dbReference type="NCBI Taxonomy" id="431595"/>
    <lineage>
        <taxon>Eukaryota</taxon>
        <taxon>Sar</taxon>
        <taxon>Stramenopiles</taxon>
        <taxon>Oomycota</taxon>
        <taxon>Peronosporomycetes</taxon>
        <taxon>Pythiales</taxon>
        <taxon>Pythiaceae</taxon>
        <taxon>Globisporangium</taxon>
    </lineage>
</organism>
<sequence length="1498" mass="166837">MEVGLLQQIYTLIEDAGDYGATIVEMRNQIVLPGSKLPYKLVSMLAGTYGLRAETIILGKNKAFRLFANSDGKNATNTQAEPSLELPENGNNDSNSSVAMNEAHDVGTPHKDKEEQAHQDKDTPQTLRASTTLKGAFGGGVEVRGTRARRRKHILERLALEKIISISSLRASVFGMEKQVAAAAELVDAQEQQPPQQPGAFVSVTSAAVAAVGMVDTRSISRIAEELEREGSLRLLQLPLPAKNVSTKFRALKCVVCPGYEQNETFIQQFVKNYCRDERLRRVHQNTERNQVIRLRTLESDDESEATKAFSPSVAAGATEVAADNDGTLAIAGGGDNNQRRVKRRLDVDGGSVHDQSGQFSGSQDGEAFRDMNSGQAAPIEISYRIRRFVNQAKSGIHTHQYRTLGFAYGVMYRCKVFHKFLWAFLHDTENNHAQLRDEATDLSIDDEEESSEIGDPSHRSGGIVFSRETVLHSMPVHLYIQVFSGGEILSPTELAIVEDAIANKRFFHDLPDALRDKIWSHESQRTAKVLGTLTDLELIHPHKIGMKSLIKILRAGYTDGRDGVLSRALKDNALGGLFRLRSQTRIVLDDKNGDHVRFYPPGEQQADGEPRKRVNELNELRLVGTTEKHYSFSNLLPLRFTFDTEANVDRYWEALECLCLEQMVMEVSKPKRNEPAVCEVPKPAKTRARRMLRILAWISKSRKPASKAAASGNSAEENGKTAASKRVEKRNGIVSKTYTPRLKRRQAHSNKDTASGPAVAANTTDSEKADEEAHSKPHRALQRRSTGVQTQASAMGSTENKDGSKSNSLLWTDENERNLLSFFIENCKSRWKIAIPLGLQRESEQIAFRNPSLSRSGFGLVTIARKLGKRRIDVKKRLKEKLTEPAAKLLFENAKRETTLREHPGGVFDEEVTILQSARLTALFRRAVMMVVSPQEEYHPLVAEELISFWTAQEIRLVWRYLWLKNWIVRATEKEKIRGYTTSQRLQDSLKLTTLSYPLWLFRQAAEQESMIHSTLEEITTSSSHSGVNGAVTNGHHAKERGADAPNSTDQLFEAEFPTNATPGQCALELACQVMGTCTLTATHCPHGDTDDDNDVSDNGHASDERTSSHNKVSSRKRNLRFLNYKSLKGGGSGFAAHLAKHVHFKKPSVLIDNWHVDTQLHAVTLEDKEQMRHLEAFSTADDEDNDGLGTIAFLPFKKRKKAQDVLERAVMHYVQASGEAGITLAEVVHKLHHHHLSNGNDANNVNDQADEELRSVAAATVGRCLNTLVDDGAVLCVNAYFDQRFIVKDHGDVWLLRPFSLVTSSESTTGSTTGSTNGATTSNSLNAVKSRVVFEGEKDTLSFPWLKMDGSTNYKFLFSIQRKLLSLILMAPGITEQSVYLKMDKLLTLQDTREALALLVEEGLVYVRGTTSGSSGSSRLSLFSKPRKRRRADSEDATVTRSSGGTRVVNLVGNVLNFDREMFVVHYFPHLECIQRFGSIVQDYQNEVAEFHHRTP</sequence>
<reference evidence="4" key="2">
    <citation type="submission" date="2010-04" db="EMBL/GenBank/DDBJ databases">
        <authorList>
            <person name="Buell R."/>
            <person name="Hamilton J."/>
            <person name="Hostetler J."/>
        </authorList>
    </citation>
    <scope>NUCLEOTIDE SEQUENCE [LARGE SCALE GENOMIC DNA]</scope>
    <source>
        <strain evidence="4">DAOM:BR144</strain>
    </source>
</reference>
<feature type="region of interest" description="Disordered" evidence="1">
    <location>
        <begin position="1023"/>
        <end position="1047"/>
    </location>
</feature>
<feature type="region of interest" description="Disordered" evidence="1">
    <location>
        <begin position="1096"/>
        <end position="1116"/>
    </location>
</feature>
<feature type="compositionally biased region" description="Basic and acidic residues" evidence="1">
    <location>
        <begin position="102"/>
        <end position="123"/>
    </location>
</feature>